<proteinExistence type="inferred from homology"/>
<comment type="catalytic activity">
    <reaction evidence="1 8">
        <text>N-(5-phospho-beta-D-ribosyl)anthranilate = 1-(2-carboxyphenylamino)-1-deoxy-D-ribulose 5-phosphate</text>
        <dbReference type="Rhea" id="RHEA:21540"/>
        <dbReference type="ChEBI" id="CHEBI:18277"/>
        <dbReference type="ChEBI" id="CHEBI:58613"/>
        <dbReference type="EC" id="5.3.1.24"/>
    </reaction>
</comment>
<evidence type="ECO:0000256" key="5">
    <source>
        <dbReference type="ARBA" id="ARBA00022822"/>
    </source>
</evidence>
<evidence type="ECO:0000259" key="9">
    <source>
        <dbReference type="Pfam" id="PF00697"/>
    </source>
</evidence>
<dbReference type="RefSeq" id="WP_188879169.1">
    <property type="nucleotide sequence ID" value="NZ_BMPF01000001.1"/>
</dbReference>
<evidence type="ECO:0000256" key="3">
    <source>
        <dbReference type="ARBA" id="ARBA00007571"/>
    </source>
</evidence>
<dbReference type="SUPFAM" id="SSF51366">
    <property type="entry name" value="Ribulose-phoshate binding barrel"/>
    <property type="match status" value="1"/>
</dbReference>
<gene>
    <name evidence="8" type="primary">trpF</name>
    <name evidence="10" type="ORF">GCM10009037_07690</name>
</gene>
<dbReference type="GO" id="GO:0000162">
    <property type="term" value="P:L-tryptophan biosynthetic process"/>
    <property type="evidence" value="ECO:0007669"/>
    <property type="project" value="UniProtKB-UniRule"/>
</dbReference>
<keyword evidence="7 8" id="KW-0413">Isomerase</keyword>
<feature type="domain" description="N-(5'phosphoribosyl) anthranilate isomerase (PRAI)" evidence="9">
    <location>
        <begin position="7"/>
        <end position="206"/>
    </location>
</feature>
<sequence length="223" mass="22640">MTATRTKVCGLTSAEDVAAAVEAGADALGFIVDVPVETPREVSVERAADLVAAAPPFVSTVLVTMADPEAVPTLHDAVGTDAVQLHGDLPAERVASLASVLDARVVKTVDADDPEAARDYDGVADALLVDSTDASGAGGTGRTHDWTVTRDLAAELDAPVVLAGGLTPANVAEAVRTVEPYAVDVASGVESEGGVKDHDAVRSFVANATRAFDGADDEPEVSP</sequence>
<dbReference type="PANTHER" id="PTHR42894">
    <property type="entry name" value="N-(5'-PHOSPHORIBOSYL)ANTHRANILATE ISOMERASE"/>
    <property type="match status" value="1"/>
</dbReference>
<evidence type="ECO:0000256" key="8">
    <source>
        <dbReference type="HAMAP-Rule" id="MF_00135"/>
    </source>
</evidence>
<accession>A0A830FAA0</accession>
<comment type="caution">
    <text evidence="10">The sequence shown here is derived from an EMBL/GenBank/DDBJ whole genome shotgun (WGS) entry which is preliminary data.</text>
</comment>
<keyword evidence="4 8" id="KW-0028">Amino-acid biosynthesis</keyword>
<dbReference type="OrthoDB" id="27513at2157"/>
<dbReference type="InterPro" id="IPR001240">
    <property type="entry name" value="PRAI_dom"/>
</dbReference>
<dbReference type="GO" id="GO:0004640">
    <property type="term" value="F:phosphoribosylanthranilate isomerase activity"/>
    <property type="evidence" value="ECO:0007669"/>
    <property type="project" value="UniProtKB-UniRule"/>
</dbReference>
<dbReference type="InterPro" id="IPR013785">
    <property type="entry name" value="Aldolase_TIM"/>
</dbReference>
<comment type="pathway">
    <text evidence="2 8">Amino-acid biosynthesis; L-tryptophan biosynthesis; L-tryptophan from chorismate: step 3/5.</text>
</comment>
<comment type="similarity">
    <text evidence="3 8">Belongs to the TrpF family.</text>
</comment>
<dbReference type="InterPro" id="IPR044643">
    <property type="entry name" value="TrpF_fam"/>
</dbReference>
<keyword evidence="6 8" id="KW-0057">Aromatic amino acid biosynthesis</keyword>
<dbReference type="Proteomes" id="UP000628840">
    <property type="component" value="Unassembled WGS sequence"/>
</dbReference>
<organism evidence="10 11">
    <name type="scientific">Halarchaeum grantii</name>
    <dbReference type="NCBI Taxonomy" id="1193105"/>
    <lineage>
        <taxon>Archaea</taxon>
        <taxon>Methanobacteriati</taxon>
        <taxon>Methanobacteriota</taxon>
        <taxon>Stenosarchaea group</taxon>
        <taxon>Halobacteria</taxon>
        <taxon>Halobacteriales</taxon>
        <taxon>Halobacteriaceae</taxon>
    </lineage>
</organism>
<dbReference type="InterPro" id="IPR011060">
    <property type="entry name" value="RibuloseP-bd_barrel"/>
</dbReference>
<dbReference type="Pfam" id="PF00697">
    <property type="entry name" value="PRAI"/>
    <property type="match status" value="1"/>
</dbReference>
<keyword evidence="11" id="KW-1185">Reference proteome</keyword>
<evidence type="ECO:0000256" key="1">
    <source>
        <dbReference type="ARBA" id="ARBA00001164"/>
    </source>
</evidence>
<evidence type="ECO:0000256" key="4">
    <source>
        <dbReference type="ARBA" id="ARBA00022605"/>
    </source>
</evidence>
<evidence type="ECO:0000256" key="7">
    <source>
        <dbReference type="ARBA" id="ARBA00023235"/>
    </source>
</evidence>
<keyword evidence="5 8" id="KW-0822">Tryptophan biosynthesis</keyword>
<evidence type="ECO:0000256" key="6">
    <source>
        <dbReference type="ARBA" id="ARBA00023141"/>
    </source>
</evidence>
<evidence type="ECO:0000313" key="10">
    <source>
        <dbReference type="EMBL" id="GGL26533.1"/>
    </source>
</evidence>
<dbReference type="AlphaFoldDB" id="A0A830FAA0"/>
<evidence type="ECO:0000313" key="11">
    <source>
        <dbReference type="Proteomes" id="UP000628840"/>
    </source>
</evidence>
<dbReference type="UniPathway" id="UPA00035">
    <property type="reaction ID" value="UER00042"/>
</dbReference>
<dbReference type="PANTHER" id="PTHR42894:SF1">
    <property type="entry name" value="N-(5'-PHOSPHORIBOSYL)ANTHRANILATE ISOMERASE"/>
    <property type="match status" value="1"/>
</dbReference>
<dbReference type="Gene3D" id="3.20.20.70">
    <property type="entry name" value="Aldolase class I"/>
    <property type="match status" value="1"/>
</dbReference>
<dbReference type="CDD" id="cd00405">
    <property type="entry name" value="PRAI"/>
    <property type="match status" value="1"/>
</dbReference>
<dbReference type="HAMAP" id="MF_00135">
    <property type="entry name" value="PRAI"/>
    <property type="match status" value="1"/>
</dbReference>
<dbReference type="EMBL" id="BMPF01000001">
    <property type="protein sequence ID" value="GGL26533.1"/>
    <property type="molecule type" value="Genomic_DNA"/>
</dbReference>
<evidence type="ECO:0000256" key="2">
    <source>
        <dbReference type="ARBA" id="ARBA00004664"/>
    </source>
</evidence>
<name>A0A830FAA0_9EURY</name>
<dbReference type="EC" id="5.3.1.24" evidence="8"/>
<reference evidence="10 11" key="1">
    <citation type="journal article" date="2019" name="Int. J. Syst. Evol. Microbiol.">
        <title>The Global Catalogue of Microorganisms (GCM) 10K type strain sequencing project: providing services to taxonomists for standard genome sequencing and annotation.</title>
        <authorList>
            <consortium name="The Broad Institute Genomics Platform"/>
            <consortium name="The Broad Institute Genome Sequencing Center for Infectious Disease"/>
            <person name="Wu L."/>
            <person name="Ma J."/>
        </authorList>
    </citation>
    <scope>NUCLEOTIDE SEQUENCE [LARGE SCALE GENOMIC DNA]</scope>
    <source>
        <strain evidence="10 11">JCM 19585</strain>
    </source>
</reference>
<protein>
    <recommendedName>
        <fullName evidence="8">N-(5'-phosphoribosyl)anthranilate isomerase</fullName>
        <shortName evidence="8">PRAI</shortName>
        <ecNumber evidence="8">5.3.1.24</ecNumber>
    </recommendedName>
</protein>